<feature type="compositionally biased region" description="Low complexity" evidence="1">
    <location>
        <begin position="168"/>
        <end position="179"/>
    </location>
</feature>
<dbReference type="AlphaFoldDB" id="A0ABD3RQP6"/>
<name>A0ABD3RQP6_9LAMI</name>
<evidence type="ECO:0000313" key="3">
    <source>
        <dbReference type="EMBL" id="KAL3814251.1"/>
    </source>
</evidence>
<protein>
    <recommendedName>
        <fullName evidence="2">C2 domain-containing protein</fullName>
    </recommendedName>
</protein>
<dbReference type="Pfam" id="PF00168">
    <property type="entry name" value="C2"/>
    <property type="match status" value="1"/>
</dbReference>
<comment type="caution">
    <text evidence="3">The sequence shown here is derived from an EMBL/GenBank/DDBJ whole genome shotgun (WGS) entry which is preliminary data.</text>
</comment>
<dbReference type="EMBL" id="JBJXBP010000008">
    <property type="protein sequence ID" value="KAL3814251.1"/>
    <property type="molecule type" value="Genomic_DNA"/>
</dbReference>
<evidence type="ECO:0000313" key="4">
    <source>
        <dbReference type="Proteomes" id="UP001634393"/>
    </source>
</evidence>
<proteinExistence type="predicted"/>
<dbReference type="Gene3D" id="2.60.40.150">
    <property type="entry name" value="C2 domain"/>
    <property type="match status" value="1"/>
</dbReference>
<gene>
    <name evidence="3" type="ORF">ACJIZ3_015519</name>
</gene>
<reference evidence="3 4" key="1">
    <citation type="submission" date="2024-12" db="EMBL/GenBank/DDBJ databases">
        <title>The unique morphological basis and parallel evolutionary history of personate flowers in Penstemon.</title>
        <authorList>
            <person name="Depatie T.H."/>
            <person name="Wessinger C.A."/>
        </authorList>
    </citation>
    <scope>NUCLEOTIDE SEQUENCE [LARGE SCALE GENOMIC DNA]</scope>
    <source>
        <strain evidence="3">WTNN_2</strain>
        <tissue evidence="3">Leaf</tissue>
    </source>
</reference>
<dbReference type="InterPro" id="IPR052981">
    <property type="entry name" value="Ingression_C2_domain"/>
</dbReference>
<dbReference type="Proteomes" id="UP001634393">
    <property type="component" value="Unassembled WGS sequence"/>
</dbReference>
<dbReference type="SMART" id="SM00239">
    <property type="entry name" value="C2"/>
    <property type="match status" value="1"/>
</dbReference>
<accession>A0ABD3RQP6</accession>
<dbReference type="InterPro" id="IPR035892">
    <property type="entry name" value="C2_domain_sf"/>
</dbReference>
<organism evidence="3 4">
    <name type="scientific">Penstemon smallii</name>
    <dbReference type="NCBI Taxonomy" id="265156"/>
    <lineage>
        <taxon>Eukaryota</taxon>
        <taxon>Viridiplantae</taxon>
        <taxon>Streptophyta</taxon>
        <taxon>Embryophyta</taxon>
        <taxon>Tracheophyta</taxon>
        <taxon>Spermatophyta</taxon>
        <taxon>Magnoliopsida</taxon>
        <taxon>eudicotyledons</taxon>
        <taxon>Gunneridae</taxon>
        <taxon>Pentapetalae</taxon>
        <taxon>asterids</taxon>
        <taxon>lamiids</taxon>
        <taxon>Lamiales</taxon>
        <taxon>Plantaginaceae</taxon>
        <taxon>Cheloneae</taxon>
        <taxon>Penstemon</taxon>
    </lineage>
</organism>
<feature type="domain" description="C2" evidence="2">
    <location>
        <begin position="1"/>
        <end position="109"/>
    </location>
</feature>
<feature type="region of interest" description="Disordered" evidence="1">
    <location>
        <begin position="158"/>
        <end position="193"/>
    </location>
</feature>
<evidence type="ECO:0000259" key="2">
    <source>
        <dbReference type="PROSITE" id="PS50004"/>
    </source>
</evidence>
<dbReference type="InterPro" id="IPR000008">
    <property type="entry name" value="C2_dom"/>
</dbReference>
<keyword evidence="4" id="KW-1185">Reference proteome</keyword>
<evidence type="ECO:0000256" key="1">
    <source>
        <dbReference type="SAM" id="MobiDB-lite"/>
    </source>
</evidence>
<dbReference type="SUPFAM" id="SSF49562">
    <property type="entry name" value="C2 domain (Calcium/lipid-binding domain, CaLB)"/>
    <property type="match status" value="1"/>
</dbReference>
<dbReference type="PANTHER" id="PTHR47052:SF3">
    <property type="entry name" value="INGRESSION PROTEIN 1"/>
    <property type="match status" value="1"/>
</dbReference>
<feature type="compositionally biased region" description="Pro residues" evidence="1">
    <location>
        <begin position="180"/>
        <end position="193"/>
    </location>
</feature>
<dbReference type="PANTHER" id="PTHR47052">
    <property type="entry name" value="CONSERVED SERINE PROLINE-RICH PROTEIN (AFU_ORTHOLOGUE AFUA_2G01790)"/>
    <property type="match status" value="1"/>
</dbReference>
<sequence length="208" mass="23222">MSTSGIQGELLEITVVGCNNLKETRWVSNQNPYVCLEYASTKHRTNTAKKGGIKPTFQEKFVFNLIEGLREFSVVVWCSNTLSYDNLIGDGKVQLKKVLSEGYDDSSWSIQDDRRRTVGEVRLIMHYANFKKPVESHAPSPPPYAGVQAPLVPPCSAPPCHHHHHHQPAANHPNYQPSSAYPPPSAYPPQNPHCYPPGFYPPPPYPPP</sequence>
<dbReference type="PROSITE" id="PS50004">
    <property type="entry name" value="C2"/>
    <property type="match status" value="1"/>
</dbReference>
<dbReference type="CDD" id="cd00030">
    <property type="entry name" value="C2"/>
    <property type="match status" value="1"/>
</dbReference>